<dbReference type="InterPro" id="IPR051698">
    <property type="entry name" value="Transposase_11-like"/>
</dbReference>
<proteinExistence type="predicted"/>
<dbReference type="Proteomes" id="UP000245802">
    <property type="component" value="Chromosome"/>
</dbReference>
<dbReference type="AlphaFoldDB" id="A0A2Z3H9A4"/>
<reference evidence="1 3" key="1">
    <citation type="submission" date="2018-01" db="EMBL/GenBank/DDBJ databases">
        <title>G. obscuriglobus.</title>
        <authorList>
            <person name="Franke J."/>
            <person name="Blomberg W."/>
            <person name="Selmecki A."/>
        </authorList>
    </citation>
    <scope>NUCLEOTIDE SEQUENCE [LARGE SCALE GENOMIC DNA]</scope>
    <source>
        <strain evidence="1 3">DSM 5831</strain>
    </source>
</reference>
<protein>
    <submittedName>
        <fullName evidence="1">DDE transposase family protein</fullName>
    </submittedName>
</protein>
<dbReference type="EMBL" id="CP025958">
    <property type="protein sequence ID" value="AWM38447.1"/>
    <property type="molecule type" value="Genomic_DNA"/>
</dbReference>
<evidence type="ECO:0000313" key="3">
    <source>
        <dbReference type="Proteomes" id="UP000245802"/>
    </source>
</evidence>
<dbReference type="KEGG" id="gog:C1280_16590"/>
<name>A0A2Z3H9A4_9BACT</name>
<evidence type="ECO:0000313" key="2">
    <source>
        <dbReference type="EMBL" id="AWM38447.1"/>
    </source>
</evidence>
<sequence>MGQAFRLERRRKANGKATVEVVYGITSLSTLAADAGALLGYSRGHWGIENGLHYTRDVTLGEDRCRVRRGPAPRALASLRNVAVYLLRNTEHPSVAAATRAMVARPDLALDLLNAPASISE</sequence>
<accession>A0A2Z3H9A4</accession>
<keyword evidence="3" id="KW-1185">Reference proteome</keyword>
<gene>
    <name evidence="1" type="ORF">C1280_12125</name>
    <name evidence="2" type="ORF">C1280_16590</name>
</gene>
<dbReference type="EMBL" id="CP025958">
    <property type="protein sequence ID" value="AWM37660.1"/>
    <property type="molecule type" value="Genomic_DNA"/>
</dbReference>
<evidence type="ECO:0000313" key="1">
    <source>
        <dbReference type="EMBL" id="AWM37660.1"/>
    </source>
</evidence>
<dbReference type="PANTHER" id="PTHR30298">
    <property type="entry name" value="H REPEAT-ASSOCIATED PREDICTED TRANSPOSASE"/>
    <property type="match status" value="1"/>
</dbReference>
<organism evidence="1 3">
    <name type="scientific">Gemmata obscuriglobus</name>
    <dbReference type="NCBI Taxonomy" id="114"/>
    <lineage>
        <taxon>Bacteria</taxon>
        <taxon>Pseudomonadati</taxon>
        <taxon>Planctomycetota</taxon>
        <taxon>Planctomycetia</taxon>
        <taxon>Gemmatales</taxon>
        <taxon>Gemmataceae</taxon>
        <taxon>Gemmata</taxon>
    </lineage>
</organism>
<dbReference type="PANTHER" id="PTHR30298:SF0">
    <property type="entry name" value="PROTEIN YBFL-RELATED"/>
    <property type="match status" value="1"/>
</dbReference>
<dbReference type="KEGG" id="gog:C1280_12125"/>